<dbReference type="Proteomes" id="UP000004793">
    <property type="component" value="Chromosome"/>
</dbReference>
<dbReference type="InterPro" id="IPR038770">
    <property type="entry name" value="Na+/solute_symporter_sf"/>
</dbReference>
<dbReference type="EMBL" id="AP012051">
    <property type="protein sequence ID" value="BAL80902.1"/>
    <property type="molecule type" value="Genomic_DNA"/>
</dbReference>
<feature type="transmembrane region" description="Helical" evidence="9">
    <location>
        <begin position="271"/>
        <end position="287"/>
    </location>
</feature>
<keyword evidence="3" id="KW-0050">Antiport</keyword>
<evidence type="ECO:0000259" key="10">
    <source>
        <dbReference type="Pfam" id="PF00999"/>
    </source>
</evidence>
<feature type="transmembrane region" description="Helical" evidence="9">
    <location>
        <begin position="113"/>
        <end position="134"/>
    </location>
</feature>
<feature type="transmembrane region" description="Helical" evidence="9">
    <location>
        <begin position="293"/>
        <end position="315"/>
    </location>
</feature>
<dbReference type="InterPro" id="IPR006153">
    <property type="entry name" value="Cation/H_exchanger_TM"/>
</dbReference>
<protein>
    <submittedName>
        <fullName evidence="11">Transporter</fullName>
    </submittedName>
</protein>
<dbReference type="Pfam" id="PF00999">
    <property type="entry name" value="Na_H_Exchanger"/>
    <property type="match status" value="1"/>
</dbReference>
<dbReference type="GO" id="GO:0015297">
    <property type="term" value="F:antiporter activity"/>
    <property type="evidence" value="ECO:0007669"/>
    <property type="project" value="UniProtKB-KW"/>
</dbReference>
<feature type="transmembrane region" description="Helical" evidence="9">
    <location>
        <begin position="180"/>
        <end position="203"/>
    </location>
</feature>
<evidence type="ECO:0000256" key="4">
    <source>
        <dbReference type="ARBA" id="ARBA00022475"/>
    </source>
</evidence>
<feature type="transmembrane region" description="Helical" evidence="9">
    <location>
        <begin position="56"/>
        <end position="78"/>
    </location>
</feature>
<comment type="subcellular location">
    <subcellularLocation>
        <location evidence="1">Cell membrane</location>
        <topology evidence="1">Multi-pass membrane protein</topology>
    </subcellularLocation>
</comment>
<evidence type="ECO:0000313" key="11">
    <source>
        <dbReference type="EMBL" id="BAL80902.1"/>
    </source>
</evidence>
<evidence type="ECO:0000256" key="8">
    <source>
        <dbReference type="ARBA" id="ARBA00023136"/>
    </source>
</evidence>
<keyword evidence="12" id="KW-1185">Reference proteome</keyword>
<name>A0A7U6JGV3_CALEA</name>
<keyword evidence="4" id="KW-1003">Cell membrane</keyword>
<evidence type="ECO:0000256" key="3">
    <source>
        <dbReference type="ARBA" id="ARBA00022449"/>
    </source>
</evidence>
<evidence type="ECO:0000256" key="1">
    <source>
        <dbReference type="ARBA" id="ARBA00004651"/>
    </source>
</evidence>
<evidence type="ECO:0000256" key="6">
    <source>
        <dbReference type="ARBA" id="ARBA00022989"/>
    </source>
</evidence>
<feature type="domain" description="Cation/H+ exchanger transmembrane" evidence="10">
    <location>
        <begin position="16"/>
        <end position="372"/>
    </location>
</feature>
<feature type="transmembrane region" description="Helical" evidence="9">
    <location>
        <begin position="327"/>
        <end position="347"/>
    </location>
</feature>
<keyword evidence="8 9" id="KW-0472">Membrane</keyword>
<dbReference type="AlphaFoldDB" id="A0A7U6JGV3"/>
<feature type="transmembrane region" description="Helical" evidence="9">
    <location>
        <begin position="6"/>
        <end position="23"/>
    </location>
</feature>
<dbReference type="PANTHER" id="PTHR32507">
    <property type="entry name" value="NA(+)/H(+) ANTIPORTER 1"/>
    <property type="match status" value="1"/>
</dbReference>
<keyword evidence="6 9" id="KW-1133">Transmembrane helix</keyword>
<dbReference type="RefSeq" id="WP_014453305.1">
    <property type="nucleotide sequence ID" value="NC_017096.1"/>
</dbReference>
<evidence type="ECO:0000313" key="12">
    <source>
        <dbReference type="Proteomes" id="UP000004793"/>
    </source>
</evidence>
<evidence type="ECO:0000256" key="2">
    <source>
        <dbReference type="ARBA" id="ARBA00022448"/>
    </source>
</evidence>
<keyword evidence="5 9" id="KW-0812">Transmembrane</keyword>
<feature type="transmembrane region" description="Helical" evidence="9">
    <location>
        <begin position="353"/>
        <end position="376"/>
    </location>
</feature>
<evidence type="ECO:0000256" key="9">
    <source>
        <dbReference type="SAM" id="Phobius"/>
    </source>
</evidence>
<dbReference type="Gene3D" id="1.20.1530.20">
    <property type="match status" value="1"/>
</dbReference>
<feature type="transmembrane region" description="Helical" evidence="9">
    <location>
        <begin position="146"/>
        <end position="168"/>
    </location>
</feature>
<feature type="transmembrane region" description="Helical" evidence="9">
    <location>
        <begin position="30"/>
        <end position="50"/>
    </location>
</feature>
<evidence type="ECO:0000256" key="7">
    <source>
        <dbReference type="ARBA" id="ARBA00023065"/>
    </source>
</evidence>
<gene>
    <name evidence="11" type="ordered locus">CSE_07760</name>
</gene>
<evidence type="ECO:0000256" key="5">
    <source>
        <dbReference type="ARBA" id="ARBA00022692"/>
    </source>
</evidence>
<dbReference type="PANTHER" id="PTHR32507:SF0">
    <property type="entry name" value="NA(+)_H(+) ANTIPORTER 2-RELATED"/>
    <property type="match status" value="1"/>
</dbReference>
<feature type="transmembrane region" description="Helical" evidence="9">
    <location>
        <begin position="85"/>
        <end position="107"/>
    </location>
</feature>
<keyword evidence="2" id="KW-0813">Transport</keyword>
<proteinExistence type="predicted"/>
<dbReference type="GO" id="GO:0005886">
    <property type="term" value="C:plasma membrane"/>
    <property type="evidence" value="ECO:0007669"/>
    <property type="project" value="UniProtKB-SubCell"/>
</dbReference>
<sequence>MGALIIFISLSIIGGLIASYLVSKSDFPTITGLIIVGLFVTILPFTKNLILSFSPIFQLILEIAVTLLLFETGLEVVYLKRNKKIIFAASIQSIFTFIIVFAISTFIFKLNFIEGIVIATIWMVTGSDISITLLKKMDTSPELKVQLGTMVVIDDLLTEIFFFAFFPILKFNKLFQSNSFSVILSTIEEVTLSLILGVIIGLIIDKFEKYGYKKFPQVIASFAFITLIVGLQYSLKIHAVMVSLVAGMTFTITSKFEVVRTVRLALREIDQLFYTLFVVFSISYVGFPKIEKYLLLGLLILIIRLFGKLAGAIIIKHLKLVESSSIFDILIPMLPQSILSAYFAYLARDYFSIFGGSVFAIVIASIILFETLGYFLTQKLTLNNKQQK</sequence>
<reference evidence="11 12" key="1">
    <citation type="submission" date="2011-01" db="EMBL/GenBank/DDBJ databases">
        <title>Whole genome sequence of Caldisericum exile AZM16c01.</title>
        <authorList>
            <person name="Narita-Yamada S."/>
            <person name="Kawakoshi A."/>
            <person name="Nakamura S."/>
            <person name="Sasagawa M."/>
            <person name="Fukada J."/>
            <person name="Sekine M."/>
            <person name="Kato Y."/>
            <person name="Fukai R."/>
            <person name="Sasaki K."/>
            <person name="Hanamaki A."/>
            <person name="Narita H."/>
            <person name="Konno Y."/>
            <person name="Mori K."/>
            <person name="Yamazaki S."/>
            <person name="Suzuki K."/>
            <person name="Fujita N."/>
        </authorList>
    </citation>
    <scope>NUCLEOTIDE SEQUENCE [LARGE SCALE GENOMIC DNA]</scope>
    <source>
        <strain evidence="12">DSM 21853 / NBRC 104410 / AZM16c01</strain>
    </source>
</reference>
<dbReference type="GO" id="GO:1902600">
    <property type="term" value="P:proton transmembrane transport"/>
    <property type="evidence" value="ECO:0007669"/>
    <property type="project" value="InterPro"/>
</dbReference>
<dbReference type="KEGG" id="cex:CSE_07760"/>
<keyword evidence="7" id="KW-0406">Ion transport</keyword>
<accession>A0A7U6JGV3</accession>
<organism evidence="11 12">
    <name type="scientific">Caldisericum exile (strain DSM 21853 / NBRC 104410 / AZM16c01)</name>
    <dbReference type="NCBI Taxonomy" id="511051"/>
    <lineage>
        <taxon>Bacteria</taxon>
        <taxon>Pseudomonadati</taxon>
        <taxon>Caldisericota/Cryosericota group</taxon>
        <taxon>Caldisericota</taxon>
        <taxon>Caldisericia</taxon>
        <taxon>Caldisericales</taxon>
        <taxon>Caldisericaceae</taxon>
        <taxon>Caldisericum</taxon>
    </lineage>
</organism>